<dbReference type="InterPro" id="IPR001769">
    <property type="entry name" value="Gingipain"/>
</dbReference>
<dbReference type="InterPro" id="IPR013783">
    <property type="entry name" value="Ig-like_fold"/>
</dbReference>
<dbReference type="NCBIfam" id="TIGR04183">
    <property type="entry name" value="Por_Secre_tail"/>
    <property type="match status" value="1"/>
</dbReference>
<name>A0A7C4XMH7_UNCW3</name>
<reference evidence="5" key="1">
    <citation type="journal article" date="2020" name="mSystems">
        <title>Genome- and Community-Level Interaction Insights into Carbon Utilization and Element Cycling Functions of Hydrothermarchaeota in Hydrothermal Sediment.</title>
        <authorList>
            <person name="Zhou Z."/>
            <person name="Liu Y."/>
            <person name="Xu W."/>
            <person name="Pan J."/>
            <person name="Luo Z.H."/>
            <person name="Li M."/>
        </authorList>
    </citation>
    <scope>NUCLEOTIDE SEQUENCE [LARGE SCALE GENOMIC DNA]</scope>
    <source>
        <strain evidence="5">SpSt-774</strain>
    </source>
</reference>
<dbReference type="AlphaFoldDB" id="A0A7C4XMH7"/>
<evidence type="ECO:0000259" key="2">
    <source>
        <dbReference type="Pfam" id="PF01364"/>
    </source>
</evidence>
<dbReference type="InterPro" id="IPR029031">
    <property type="entry name" value="Gingipain_N_sf"/>
</dbReference>
<dbReference type="Gene3D" id="3.40.50.1460">
    <property type="match status" value="1"/>
</dbReference>
<dbReference type="InterPro" id="IPR026444">
    <property type="entry name" value="Secre_tail"/>
</dbReference>
<feature type="domain" description="Secretion system C-terminal sorting" evidence="4">
    <location>
        <begin position="1063"/>
        <end position="1150"/>
    </location>
</feature>
<evidence type="ECO:0000256" key="1">
    <source>
        <dbReference type="ARBA" id="ARBA00022729"/>
    </source>
</evidence>
<dbReference type="InterPro" id="IPR012600">
    <property type="entry name" value="Propeptide_C25"/>
</dbReference>
<dbReference type="GO" id="GO:0004197">
    <property type="term" value="F:cysteine-type endopeptidase activity"/>
    <property type="evidence" value="ECO:0007669"/>
    <property type="project" value="InterPro"/>
</dbReference>
<comment type="caution">
    <text evidence="5">The sequence shown here is derived from an EMBL/GenBank/DDBJ whole genome shotgun (WGS) entry which is preliminary data.</text>
</comment>
<dbReference type="EMBL" id="DTGZ01000105">
    <property type="protein sequence ID" value="HGV97800.1"/>
    <property type="molecule type" value="Genomic_DNA"/>
</dbReference>
<feature type="domain" description="Gingipain" evidence="2">
    <location>
        <begin position="203"/>
        <end position="564"/>
    </location>
</feature>
<feature type="domain" description="Gingipain propeptide" evidence="3">
    <location>
        <begin position="41"/>
        <end position="177"/>
    </location>
</feature>
<accession>A0A7C4XMH7</accession>
<keyword evidence="1" id="KW-0732">Signal</keyword>
<dbReference type="InterPro" id="IPR038490">
    <property type="entry name" value="Gingipain_propep_sf"/>
</dbReference>
<protein>
    <submittedName>
        <fullName evidence="5">T9SS type A sorting domain-containing protein</fullName>
    </submittedName>
</protein>
<evidence type="ECO:0000259" key="3">
    <source>
        <dbReference type="Pfam" id="PF08126"/>
    </source>
</evidence>
<dbReference type="GO" id="GO:0006508">
    <property type="term" value="P:proteolysis"/>
    <property type="evidence" value="ECO:0007669"/>
    <property type="project" value="InterPro"/>
</dbReference>
<dbReference type="Pfam" id="PF01364">
    <property type="entry name" value="Peptidase_C25"/>
    <property type="match status" value="1"/>
</dbReference>
<dbReference type="SUPFAM" id="SSF52129">
    <property type="entry name" value="Caspase-like"/>
    <property type="match status" value="1"/>
</dbReference>
<dbReference type="Gene3D" id="2.60.40.10">
    <property type="entry name" value="Immunoglobulins"/>
    <property type="match status" value="1"/>
</dbReference>
<dbReference type="Pfam" id="PF08126">
    <property type="entry name" value="Propeptide_C25"/>
    <property type="match status" value="1"/>
</dbReference>
<gene>
    <name evidence="5" type="ORF">ENV60_05845</name>
</gene>
<dbReference type="Gene3D" id="2.60.40.3800">
    <property type="match status" value="1"/>
</dbReference>
<dbReference type="InterPro" id="IPR029030">
    <property type="entry name" value="Caspase-like_dom_sf"/>
</dbReference>
<evidence type="ECO:0000259" key="4">
    <source>
        <dbReference type="Pfam" id="PF18962"/>
    </source>
</evidence>
<dbReference type="Gene3D" id="2.60.40.4070">
    <property type="match status" value="1"/>
</dbReference>
<proteinExistence type="predicted"/>
<dbReference type="SUPFAM" id="SSF49478">
    <property type="entry name" value="Cna protein B-type domain"/>
    <property type="match status" value="1"/>
</dbReference>
<organism evidence="5">
    <name type="scientific">candidate division WOR-3 bacterium</name>
    <dbReference type="NCBI Taxonomy" id="2052148"/>
    <lineage>
        <taxon>Bacteria</taxon>
        <taxon>Bacteria division WOR-3</taxon>
    </lineage>
</organism>
<dbReference type="Gene3D" id="3.40.50.10390">
    <property type="entry name" value="Gingipain r, domain 1"/>
    <property type="match status" value="1"/>
</dbReference>
<sequence length="1153" mass="128669">MAIMGIFFINIFAQSVVCNLQYDESILKFEKAGDVIKIRIEGLEITNVPGAPELPVQNIKIAIPYGAKIKNIGLKIISSKELPGEYNLSWAQPPVILSRKEPFSPIERDEAIYLGKKKYPPDVIQFKGSGIYDNQQICEIVVFPIQYQPKAKKLILNTHIQITVNYEGGTKLMAKRGRMRNFVTNPEDIPGPELNRQGGDFNYLIITAPPMDTVFQKLADWKTKKGVRSKVRTTNWIISHYPGEDDAAKIRNYLKTLPDSGVMYVLLGGDVDFIPCRFAYAMDCSAGYYPGREDTMPCDLYYADLQGNWNFDGDHSYGEIEDSIDLYPDLFVGRAPVNTIAEAQKFVEKVLTYEKNPPLDYLNNALFAAEILWENPYTDQGVHKNRIGDESFPSDFELTKLYESLGNETPQTVKAAIRAGQNLINHDGHGWIDAMGVGTGYLNSQDFDTLTNEPKYGILYSIGCWTNAFDFSSISEAFVNSPQGGGVAFIGNTSYGWGSPGNPGFGYSDRFDSRFFYSLFIEENFHLGEALAMAKAYFIPYSREKNVYRWHQYQLNLLGDPELPIWTHNPETLLVSYPQSIPVGNAKILITVKAKQTASPIRDALVCLMKGNESYSAGYTDASGSIFLDATPLTTGDFALTVTAHNYLPVEKTIPVESGPYVNYQGWSINDPFGNNDHIPNPGEILFLSPIIKNCGNAGASSIQLVLRSPDNNVTIGDSIASINFLAPGDSIIIENAFAVEIGSVGNGYCIEFNLEISDNTHTISFMPDLIVGTPMMKIDGVRIFTLPNLPGKVESLFVNLKNYGFGIGHTTRTLLNSSDPYLFVLIDSVQYGDIAPESIKIPNDPFVIYISPFCPSSYLGKLLLNIYSENYQFTDTIEILVGETGFSDDMESGSGLWTTGGFNNLWHISTRRFFSPSHSWYCGDETSGQYVNNMNCDIQTVPFMVAENSLLRFRRWFSVPLYGTDGIYVIVLHNGLADTLDFIGTGGALGKRGIQSEWFEEVYALDDYPAGETIQIRIAFISDVDNAVGEGFYIDDVNVEYIYSVEETPNPNSAFRIPNLEVYPNPFQNHLLIKFQIPKQKVASSQKSVASIKIYDISGRLVRQWDSETIRLSDHIIWSGDDNAGRKLPAGIYFIYFSCGELNKLKKVVMLE</sequence>
<dbReference type="Pfam" id="PF18962">
    <property type="entry name" value="Por_Secre_tail"/>
    <property type="match status" value="1"/>
</dbReference>
<evidence type="ECO:0000313" key="5">
    <source>
        <dbReference type="EMBL" id="HGV97800.1"/>
    </source>
</evidence>